<dbReference type="GO" id="GO:0016132">
    <property type="term" value="P:brassinosteroid biosynthetic process"/>
    <property type="evidence" value="ECO:0007669"/>
    <property type="project" value="TreeGrafter"/>
</dbReference>
<dbReference type="AlphaFoldDB" id="A0A4P7NSZ1"/>
<dbReference type="FunFam" id="1.20.120.1630:FF:000004">
    <property type="entry name" value="7-dehydrocholesterol reductase"/>
    <property type="match status" value="1"/>
</dbReference>
<keyword evidence="7" id="KW-0152">Cholesterol biosynthesis</keyword>
<dbReference type="GO" id="GO:0047598">
    <property type="term" value="F:7-dehydrocholesterol reductase activity"/>
    <property type="evidence" value="ECO:0007669"/>
    <property type="project" value="UniProtKB-EC"/>
</dbReference>
<sequence length="445" mass="50849">MDVIQHKNASWGRAHERNTFKHQMMSVLFLLFCPLCVLVANVIMCEYQGSILSFLQATADGSIYRSLTAYDFQFDQSALTAYTTWVLFQAALFQYLPGKDSLGQQTPGGNILPYRTNGLQAWFVTHIVFGVLCWMGVVDAAIVPKLWTGLIYVTNMAGVALSIFVFFKAYIAPSYVRDRKFSGSMVYDFQMGIEHNPRIGETFDLKLFTIGRVGMMSWTIIDISNAAYQYQKFGSVSLSIICVSLLHAVYVVDFFVYEDWYLRTIDIAHDHFGFYLAWGATAWMPVMYTLQAQYLGQHQTDPSMAYVAFTFAAGLIGYYIFRTSNNHKDLVRSTDGRCTIWGAAPKFIRAKYTTSDGKLHESILLCSGWWGWSRHANYVGDLILSFAMCALVGTTSGIVWFYGVYMGILLIHRSYRCDKRCRDKYGKQWDEYIRTVPYRFVPGIW</sequence>
<feature type="transmembrane region" description="Helical" evidence="22">
    <location>
        <begin position="303"/>
        <end position="321"/>
    </location>
</feature>
<keyword evidence="12 22" id="KW-0756">Sterol biosynthesis</keyword>
<evidence type="ECO:0000256" key="17">
    <source>
        <dbReference type="ARBA" id="ARBA00038851"/>
    </source>
</evidence>
<dbReference type="Pfam" id="PF01222">
    <property type="entry name" value="ERG4_ERG24"/>
    <property type="match status" value="1"/>
</dbReference>
<evidence type="ECO:0000256" key="19">
    <source>
        <dbReference type="ARBA" id="ARBA00042688"/>
    </source>
</evidence>
<dbReference type="GO" id="GO:0005789">
    <property type="term" value="C:endoplasmic reticulum membrane"/>
    <property type="evidence" value="ECO:0007669"/>
    <property type="project" value="TreeGrafter"/>
</dbReference>
<evidence type="ECO:0000256" key="7">
    <source>
        <dbReference type="ARBA" id="ARBA00022778"/>
    </source>
</evidence>
<evidence type="ECO:0000313" key="23">
    <source>
        <dbReference type="EMBL" id="QBZ64996.1"/>
    </source>
</evidence>
<evidence type="ECO:0000256" key="1">
    <source>
        <dbReference type="ARBA" id="ARBA00004141"/>
    </source>
</evidence>
<feature type="transmembrane region" description="Helical" evidence="22">
    <location>
        <begin position="382"/>
        <end position="411"/>
    </location>
</feature>
<keyword evidence="10 22" id="KW-1133">Transmembrane helix</keyword>
<proteinExistence type="inferred from homology"/>
<keyword evidence="6 22" id="KW-0812">Transmembrane</keyword>
<dbReference type="InterPro" id="IPR001171">
    <property type="entry name" value="ERG24_DHCR-like"/>
</dbReference>
<evidence type="ECO:0000256" key="3">
    <source>
        <dbReference type="ARBA" id="ARBA00005402"/>
    </source>
</evidence>
<keyword evidence="9 22" id="KW-0752">Steroid biosynthesis</keyword>
<evidence type="ECO:0000256" key="9">
    <source>
        <dbReference type="ARBA" id="ARBA00022955"/>
    </source>
</evidence>
<evidence type="ECO:0000256" key="15">
    <source>
        <dbReference type="ARBA" id="ARBA00023166"/>
    </source>
</evidence>
<dbReference type="EC" id="1.3.1.21" evidence="17"/>
<dbReference type="Gene3D" id="1.20.120.1630">
    <property type="match status" value="1"/>
</dbReference>
<feature type="transmembrane region" description="Helical" evidence="22">
    <location>
        <begin position="272"/>
        <end position="291"/>
    </location>
</feature>
<evidence type="ECO:0000256" key="13">
    <source>
        <dbReference type="ARBA" id="ARBA00023098"/>
    </source>
</evidence>
<feature type="transmembrane region" description="Helical" evidence="22">
    <location>
        <begin position="121"/>
        <end position="143"/>
    </location>
</feature>
<keyword evidence="16 22" id="KW-0753">Steroid metabolism</keyword>
<keyword evidence="14 22" id="KW-0472">Membrane</keyword>
<dbReference type="GO" id="GO:0006695">
    <property type="term" value="P:cholesterol biosynthetic process"/>
    <property type="evidence" value="ECO:0007669"/>
    <property type="project" value="UniProtKB-KW"/>
</dbReference>
<evidence type="ECO:0000256" key="4">
    <source>
        <dbReference type="ARBA" id="ARBA00022516"/>
    </source>
</evidence>
<gene>
    <name evidence="23" type="ORF">PoMZ_06699</name>
</gene>
<accession>A0A4P7NSZ1</accession>
<keyword evidence="15 22" id="KW-1207">Sterol metabolism</keyword>
<keyword evidence="13 22" id="KW-0443">Lipid metabolism</keyword>
<evidence type="ECO:0000256" key="20">
    <source>
        <dbReference type="ARBA" id="ARBA00047795"/>
    </source>
</evidence>
<keyword evidence="4 22" id="KW-0444">Lipid biosynthesis</keyword>
<evidence type="ECO:0000256" key="10">
    <source>
        <dbReference type="ARBA" id="ARBA00022989"/>
    </source>
</evidence>
<comment type="catalytic activity">
    <reaction evidence="21">
        <text>7-dehydrodesmosterol + NADPH + H(+) = desmosterol + NADP(+)</text>
        <dbReference type="Rhea" id="RHEA:46740"/>
        <dbReference type="ChEBI" id="CHEBI:15378"/>
        <dbReference type="ChEBI" id="CHEBI:17737"/>
        <dbReference type="ChEBI" id="CHEBI:27910"/>
        <dbReference type="ChEBI" id="CHEBI:57783"/>
        <dbReference type="ChEBI" id="CHEBI:58349"/>
    </reaction>
    <physiologicalReaction direction="left-to-right" evidence="21">
        <dbReference type="Rhea" id="RHEA:46741"/>
    </physiologicalReaction>
</comment>
<comment type="pathway">
    <text evidence="2">Steroid biosynthesis; cholesterol biosynthesis.</text>
</comment>
<evidence type="ECO:0000256" key="22">
    <source>
        <dbReference type="RuleBase" id="RU369120"/>
    </source>
</evidence>
<feature type="transmembrane region" description="Helical" evidence="22">
    <location>
        <begin position="233"/>
        <end position="252"/>
    </location>
</feature>
<evidence type="ECO:0000256" key="12">
    <source>
        <dbReference type="ARBA" id="ARBA00023011"/>
    </source>
</evidence>
<name>A0A4P7NSZ1_PYROR</name>
<evidence type="ECO:0000256" key="14">
    <source>
        <dbReference type="ARBA" id="ARBA00023136"/>
    </source>
</evidence>
<keyword evidence="8" id="KW-0521">NADP</keyword>
<feature type="transmembrane region" description="Helical" evidence="22">
    <location>
        <begin position="24"/>
        <end position="44"/>
    </location>
</feature>
<evidence type="ECO:0000256" key="8">
    <source>
        <dbReference type="ARBA" id="ARBA00022857"/>
    </source>
</evidence>
<feature type="transmembrane region" description="Helical" evidence="22">
    <location>
        <begin position="149"/>
        <end position="171"/>
    </location>
</feature>
<evidence type="ECO:0000256" key="21">
    <source>
        <dbReference type="ARBA" id="ARBA00047826"/>
    </source>
</evidence>
<comment type="catalytic activity">
    <reaction evidence="20">
        <text>cholesterol + NADP(+) = 7-dehydrocholesterol + NADPH + H(+)</text>
        <dbReference type="Rhea" id="RHEA:23984"/>
        <dbReference type="ChEBI" id="CHEBI:15378"/>
        <dbReference type="ChEBI" id="CHEBI:16113"/>
        <dbReference type="ChEBI" id="CHEBI:17759"/>
        <dbReference type="ChEBI" id="CHEBI:57783"/>
        <dbReference type="ChEBI" id="CHEBI:58349"/>
        <dbReference type="EC" id="1.3.1.21"/>
    </reaction>
    <physiologicalReaction direction="right-to-left" evidence="20">
        <dbReference type="Rhea" id="RHEA:23986"/>
    </physiologicalReaction>
</comment>
<evidence type="ECO:0000256" key="16">
    <source>
        <dbReference type="ARBA" id="ARBA00023221"/>
    </source>
</evidence>
<organism evidence="23 24">
    <name type="scientific">Pyricularia oryzae</name>
    <name type="common">Rice blast fungus</name>
    <name type="synonym">Magnaporthe oryzae</name>
    <dbReference type="NCBI Taxonomy" id="318829"/>
    <lineage>
        <taxon>Eukaryota</taxon>
        <taxon>Fungi</taxon>
        <taxon>Dikarya</taxon>
        <taxon>Ascomycota</taxon>
        <taxon>Pezizomycotina</taxon>
        <taxon>Sordariomycetes</taxon>
        <taxon>Sordariomycetidae</taxon>
        <taxon>Magnaporthales</taxon>
        <taxon>Pyriculariaceae</taxon>
        <taxon>Pyricularia</taxon>
    </lineage>
</organism>
<keyword evidence="5" id="KW-0153">Cholesterol metabolism</keyword>
<protein>
    <recommendedName>
        <fullName evidence="18">7-dehydrocholesterol reductase</fullName>
        <ecNumber evidence="17">1.3.1.21</ecNumber>
    </recommendedName>
    <alternativeName>
        <fullName evidence="19">Sterol Delta(7)-reductase</fullName>
    </alternativeName>
</protein>
<dbReference type="PANTHER" id="PTHR21257">
    <property type="entry name" value="DELTA(14)-STEROL REDUCTASE"/>
    <property type="match status" value="1"/>
</dbReference>
<keyword evidence="11 22" id="KW-0560">Oxidoreductase</keyword>
<evidence type="ECO:0000256" key="2">
    <source>
        <dbReference type="ARBA" id="ARBA00004770"/>
    </source>
</evidence>
<comment type="subcellular location">
    <subcellularLocation>
        <location evidence="1">Membrane</location>
        <topology evidence="1">Multi-pass membrane protein</topology>
    </subcellularLocation>
</comment>
<dbReference type="VEuPathDB" id="FungiDB:M_BR32_EuGene_00106441"/>
<evidence type="ECO:0000256" key="11">
    <source>
        <dbReference type="ARBA" id="ARBA00023002"/>
    </source>
</evidence>
<evidence type="ECO:0000256" key="6">
    <source>
        <dbReference type="ARBA" id="ARBA00022692"/>
    </source>
</evidence>
<dbReference type="EMBL" id="CP034209">
    <property type="protein sequence ID" value="QBZ64996.1"/>
    <property type="molecule type" value="Genomic_DNA"/>
</dbReference>
<reference evidence="23 24" key="1">
    <citation type="journal article" date="2019" name="Mol. Biol. Evol.">
        <title>Blast fungal genomes show frequent chromosomal changes, gene gains and losses, and effector gene turnover.</title>
        <authorList>
            <person name="Gomez Luciano L.B."/>
            <person name="Jason Tsai I."/>
            <person name="Chuma I."/>
            <person name="Tosa Y."/>
            <person name="Chen Y.H."/>
            <person name="Li J.Y."/>
            <person name="Li M.Y."/>
            <person name="Jade Lu M.Y."/>
            <person name="Nakayashiki H."/>
            <person name="Li W.H."/>
        </authorList>
    </citation>
    <scope>NUCLEOTIDE SEQUENCE [LARGE SCALE GENOMIC DNA]</scope>
    <source>
        <strain evidence="23">MZ5-1-6</strain>
    </source>
</reference>
<comment type="similarity">
    <text evidence="3 22">Belongs to the ERG4/ERG24 family.</text>
</comment>
<evidence type="ECO:0000313" key="24">
    <source>
        <dbReference type="Proteomes" id="UP000294847"/>
    </source>
</evidence>
<evidence type="ECO:0000256" key="18">
    <source>
        <dbReference type="ARBA" id="ARBA00039984"/>
    </source>
</evidence>
<dbReference type="PANTHER" id="PTHR21257:SF38">
    <property type="entry name" value="7-DEHYDROCHOLESTEROL REDUCTASE"/>
    <property type="match status" value="1"/>
</dbReference>
<dbReference type="Proteomes" id="UP000294847">
    <property type="component" value="Chromosome 6"/>
</dbReference>
<evidence type="ECO:0000256" key="5">
    <source>
        <dbReference type="ARBA" id="ARBA00022548"/>
    </source>
</evidence>